<keyword evidence="5" id="KW-1185">Reference proteome</keyword>
<dbReference type="SUPFAM" id="SSF53822">
    <property type="entry name" value="Periplasmic binding protein-like I"/>
    <property type="match status" value="1"/>
</dbReference>
<protein>
    <recommendedName>
        <fullName evidence="3">Leucine-binding protein domain-containing protein</fullName>
    </recommendedName>
</protein>
<evidence type="ECO:0000256" key="2">
    <source>
        <dbReference type="ARBA" id="ARBA00022729"/>
    </source>
</evidence>
<evidence type="ECO:0000313" key="4">
    <source>
        <dbReference type="EMBL" id="RFP79395.1"/>
    </source>
</evidence>
<dbReference type="AlphaFoldDB" id="A0A372EKH8"/>
<comment type="similarity">
    <text evidence="1">Belongs to the leucine-binding protein family.</text>
</comment>
<dbReference type="InterPro" id="IPR028081">
    <property type="entry name" value="Leu-bd"/>
</dbReference>
<evidence type="ECO:0000259" key="3">
    <source>
        <dbReference type="Pfam" id="PF13458"/>
    </source>
</evidence>
<comment type="caution">
    <text evidence="4">The sequence shown here is derived from an EMBL/GenBank/DDBJ whole genome shotgun (WGS) entry which is preliminary data.</text>
</comment>
<dbReference type="PANTHER" id="PTHR47235:SF1">
    <property type="entry name" value="BLR6548 PROTEIN"/>
    <property type="match status" value="1"/>
</dbReference>
<sequence>MNARGGVHGEKVELISVDDRFDPKVTVQFARELTRQRGVLALFLNRGTPHAEALLPLLAEHKVPLVAPGTGAMVLHRPVNPWVFNVRATYQCEAAPAMMEGFAGAKVVVEGLRRAGLDFADLSIIDGSGRFRR</sequence>
<name>A0A372EKH8_9BURK</name>
<reference evidence="4 5" key="1">
    <citation type="submission" date="2018-08" db="EMBL/GenBank/DDBJ databases">
        <title>Hydrogenophaga sp. LA-38 isolated from sludge.</title>
        <authorList>
            <person name="Im W.-T."/>
        </authorList>
    </citation>
    <scope>NUCLEOTIDE SEQUENCE [LARGE SCALE GENOMIC DNA]</scope>
    <source>
        <strain evidence="4 5">LA-38</strain>
    </source>
</reference>
<feature type="domain" description="Leucine-binding protein" evidence="3">
    <location>
        <begin position="2"/>
        <end position="98"/>
    </location>
</feature>
<accession>A0A372EKH8</accession>
<dbReference type="EMBL" id="QVLS01000005">
    <property type="protein sequence ID" value="RFP79395.1"/>
    <property type="molecule type" value="Genomic_DNA"/>
</dbReference>
<evidence type="ECO:0000256" key="1">
    <source>
        <dbReference type="ARBA" id="ARBA00010062"/>
    </source>
</evidence>
<dbReference type="PANTHER" id="PTHR47235">
    <property type="entry name" value="BLR6548 PROTEIN"/>
    <property type="match status" value="1"/>
</dbReference>
<proteinExistence type="inferred from homology"/>
<organism evidence="4 5">
    <name type="scientific">Hydrogenophaga borbori</name>
    <dbReference type="NCBI Taxonomy" id="2294117"/>
    <lineage>
        <taxon>Bacteria</taxon>
        <taxon>Pseudomonadati</taxon>
        <taxon>Pseudomonadota</taxon>
        <taxon>Betaproteobacteria</taxon>
        <taxon>Burkholderiales</taxon>
        <taxon>Comamonadaceae</taxon>
        <taxon>Hydrogenophaga</taxon>
    </lineage>
</organism>
<dbReference type="Proteomes" id="UP000261931">
    <property type="component" value="Unassembled WGS sequence"/>
</dbReference>
<evidence type="ECO:0000313" key="5">
    <source>
        <dbReference type="Proteomes" id="UP000261931"/>
    </source>
</evidence>
<gene>
    <name evidence="4" type="ORF">DY262_09255</name>
</gene>
<dbReference type="Gene3D" id="3.40.50.2300">
    <property type="match status" value="1"/>
</dbReference>
<keyword evidence="2" id="KW-0732">Signal</keyword>
<dbReference type="InterPro" id="IPR028082">
    <property type="entry name" value="Peripla_BP_I"/>
</dbReference>
<dbReference type="Pfam" id="PF13458">
    <property type="entry name" value="Peripla_BP_6"/>
    <property type="match status" value="1"/>
</dbReference>